<keyword evidence="2" id="KW-0719">Serine esterase</keyword>
<evidence type="ECO:0000256" key="4">
    <source>
        <dbReference type="ARBA" id="ARBA00023180"/>
    </source>
</evidence>
<evidence type="ECO:0000256" key="2">
    <source>
        <dbReference type="ARBA" id="ARBA00022487"/>
    </source>
</evidence>
<evidence type="ECO:0000256" key="5">
    <source>
        <dbReference type="SAM" id="SignalP"/>
    </source>
</evidence>
<evidence type="ECO:0000256" key="1">
    <source>
        <dbReference type="ARBA" id="ARBA00005964"/>
    </source>
</evidence>
<dbReference type="AlphaFoldDB" id="A0A8E5NI53"/>
<feature type="chain" id="PRO_5034286950" evidence="5">
    <location>
        <begin position="30"/>
        <end position="577"/>
    </location>
</feature>
<keyword evidence="3" id="KW-0378">Hydrolase</keyword>
<dbReference type="InterPro" id="IPR002018">
    <property type="entry name" value="CarbesteraseB"/>
</dbReference>
<dbReference type="EMBL" id="MW962434">
    <property type="protein sequence ID" value="QVD39200.1"/>
    <property type="molecule type" value="mRNA"/>
</dbReference>
<feature type="domain" description="Carboxylesterase type B" evidence="6">
    <location>
        <begin position="39"/>
        <end position="566"/>
    </location>
</feature>
<feature type="signal peptide" evidence="5">
    <location>
        <begin position="1"/>
        <end position="29"/>
    </location>
</feature>
<organism evidence="7">
    <name type="scientific">Schistocerca gregaria</name>
    <name type="common">Desert locust</name>
    <name type="synonym">Gryllus gregarius</name>
    <dbReference type="NCBI Taxonomy" id="7010"/>
    <lineage>
        <taxon>Eukaryota</taxon>
        <taxon>Metazoa</taxon>
        <taxon>Ecdysozoa</taxon>
        <taxon>Arthropoda</taxon>
        <taxon>Hexapoda</taxon>
        <taxon>Insecta</taxon>
        <taxon>Pterygota</taxon>
        <taxon>Neoptera</taxon>
        <taxon>Polyneoptera</taxon>
        <taxon>Orthoptera</taxon>
        <taxon>Caelifera</taxon>
        <taxon>Acrididea</taxon>
        <taxon>Acridomorpha</taxon>
        <taxon>Acridoidea</taxon>
        <taxon>Acrididae</taxon>
        <taxon>Cyrtacanthacridinae</taxon>
        <taxon>Schistocerca</taxon>
    </lineage>
</organism>
<reference evidence="7" key="1">
    <citation type="journal article" date="2021" name="J. Neurophysiol.">
        <title>Gene transcription changes in a locust model of noise-induced deafness.</title>
        <authorList>
            <person name="French A.S."/>
            <person name="Warren B."/>
        </authorList>
    </citation>
    <scope>NUCLEOTIDE SEQUENCE</scope>
</reference>
<dbReference type="OrthoDB" id="19653at2759"/>
<dbReference type="PANTHER" id="PTHR43142">
    <property type="entry name" value="CARBOXYLIC ESTER HYDROLASE"/>
    <property type="match status" value="1"/>
</dbReference>
<evidence type="ECO:0000256" key="3">
    <source>
        <dbReference type="ARBA" id="ARBA00022801"/>
    </source>
</evidence>
<dbReference type="SUPFAM" id="SSF53474">
    <property type="entry name" value="alpha/beta-Hydrolases"/>
    <property type="match status" value="1"/>
</dbReference>
<dbReference type="Gene3D" id="3.40.50.1820">
    <property type="entry name" value="alpha/beta hydrolase"/>
    <property type="match status" value="1"/>
</dbReference>
<keyword evidence="4" id="KW-0325">Glycoprotein</keyword>
<dbReference type="PANTHER" id="PTHR43142:SF1">
    <property type="entry name" value="CARBOXYLIC ESTER HYDROLASE"/>
    <property type="match status" value="1"/>
</dbReference>
<comment type="similarity">
    <text evidence="1">Belongs to the type-B carboxylesterase/lipase family.</text>
</comment>
<dbReference type="GO" id="GO:0052689">
    <property type="term" value="F:carboxylic ester hydrolase activity"/>
    <property type="evidence" value="ECO:0007669"/>
    <property type="project" value="UniProtKB-KW"/>
</dbReference>
<proteinExistence type="evidence at transcript level"/>
<dbReference type="Pfam" id="PF00135">
    <property type="entry name" value="COesterase"/>
    <property type="match status" value="1"/>
</dbReference>
<name>A0A8E5NI53_SCHGR</name>
<evidence type="ECO:0000259" key="6">
    <source>
        <dbReference type="Pfam" id="PF00135"/>
    </source>
</evidence>
<keyword evidence="5" id="KW-0732">Signal</keyword>
<protein>
    <submittedName>
        <fullName evidence="7">Carboxylesterase</fullName>
    </submittedName>
</protein>
<accession>A0A8E5NI53</accession>
<dbReference type="InterPro" id="IPR029058">
    <property type="entry name" value="AB_hydrolase_fold"/>
</dbReference>
<dbReference type="FunFam" id="3.40.50.1820:FF:000155">
    <property type="entry name" value="Carboxylic ester hydrolase"/>
    <property type="match status" value="1"/>
</dbReference>
<sequence length="577" mass="64579">MAARTCACCLLLPLMLLLLLLLLAGFAAATPASGVQQDDLVVETRLGKLRGSVITSRKGRPIYSFRGVRFAKPPIGNLRFQAPQDLDPWTGVVNATEDGNACLQPYASTSITPASEDCLFLNVYTTQLPCSDCEHPNRSVLFFIHPGGWYEFSAISKVLGPQYLLDQDIVLVTANYRLGALGLMSTGDGVLKGNYAMKDQVAALRWVNENIDAFGGNPSSVTIAGYSVGGASVFFHMLSPMTRGLFQRAISMSASIDTMWDIDRDPVVKARKHAELVGCPTGTSQQIADCMREKTAEEIAYSIDGLAEWGYDPILIYYPVIEPDLNDGSERYLDQEPYPQLLSGNFTKVPWMTGYTKDEFSWKALAVVENSTWANDMYENFETVAPISFMYERGTERSRNISRELKAFYLNNQPITNNSLDGLGKLYADSIICFGEDRAAKIISGISDFPVYFYRFSYQGRYSFVYYPNTTTPYGVVHHDELIYLFYLSALDFPFFQESDPEIQTLERLTTMWANFVKTGNPIPESSQLLDNVQWPPMKPDNLTYLDIGSELQVKQGLYQDRMEVWDSLFPFSTGGE</sequence>
<evidence type="ECO:0000313" key="7">
    <source>
        <dbReference type="EMBL" id="QVD39200.1"/>
    </source>
</evidence>